<evidence type="ECO:0000259" key="4">
    <source>
        <dbReference type="PROSITE" id="PS51158"/>
    </source>
</evidence>
<dbReference type="SUPFAM" id="SSF56112">
    <property type="entry name" value="Protein kinase-like (PK-like)"/>
    <property type="match status" value="1"/>
</dbReference>
<feature type="domain" description="Alpha-type protein kinase" evidence="4">
    <location>
        <begin position="1"/>
        <end position="177"/>
    </location>
</feature>
<accession>A0A165ERZ5</accession>
<dbReference type="InterPro" id="IPR004166">
    <property type="entry name" value="a-kinase_dom"/>
</dbReference>
<dbReference type="Gene3D" id="3.20.200.10">
    <property type="entry name" value="MHCK/EF2 kinase"/>
    <property type="match status" value="1"/>
</dbReference>
<evidence type="ECO:0000256" key="1">
    <source>
        <dbReference type="ARBA" id="ARBA00022527"/>
    </source>
</evidence>
<dbReference type="InterPro" id="IPR011009">
    <property type="entry name" value="Kinase-like_dom_sf"/>
</dbReference>
<dbReference type="EMBL" id="KV423995">
    <property type="protein sequence ID" value="KZT55410.1"/>
    <property type="molecule type" value="Genomic_DNA"/>
</dbReference>
<keyword evidence="1" id="KW-0723">Serine/threonine-protein kinase</keyword>
<organism evidence="5 6">
    <name type="scientific">Calocera cornea HHB12733</name>
    <dbReference type="NCBI Taxonomy" id="1353952"/>
    <lineage>
        <taxon>Eukaryota</taxon>
        <taxon>Fungi</taxon>
        <taxon>Dikarya</taxon>
        <taxon>Basidiomycota</taxon>
        <taxon>Agaricomycotina</taxon>
        <taxon>Dacrymycetes</taxon>
        <taxon>Dacrymycetales</taxon>
        <taxon>Dacrymycetaceae</taxon>
        <taxon>Calocera</taxon>
    </lineage>
</organism>
<keyword evidence="2" id="KW-0808">Transferase</keyword>
<sequence>EGNLAYWATSIHEVSKRAVDEYLQTHPDSPASKLEIPNMRMVWAGLFLHDKRSETEPAQLVTLIEELIGTEQPPNNKSEFMKFINNASPKPRYTKGRAGQVSRFLSFLQHVQYLKTGRQAYISDYQGSLTLLSDPQIMTHPDLGPIFGEGNVSSAFEDFPLDHPCNEYCIAFELEPL</sequence>
<evidence type="ECO:0000313" key="5">
    <source>
        <dbReference type="EMBL" id="KZT55410.1"/>
    </source>
</evidence>
<reference evidence="5 6" key="1">
    <citation type="journal article" date="2016" name="Mol. Biol. Evol.">
        <title>Comparative Genomics of Early-Diverging Mushroom-Forming Fungi Provides Insights into the Origins of Lignocellulose Decay Capabilities.</title>
        <authorList>
            <person name="Nagy L.G."/>
            <person name="Riley R."/>
            <person name="Tritt A."/>
            <person name="Adam C."/>
            <person name="Daum C."/>
            <person name="Floudas D."/>
            <person name="Sun H."/>
            <person name="Yadav J.S."/>
            <person name="Pangilinan J."/>
            <person name="Larsson K.H."/>
            <person name="Matsuura K."/>
            <person name="Barry K."/>
            <person name="Labutti K."/>
            <person name="Kuo R."/>
            <person name="Ohm R.A."/>
            <person name="Bhattacharya S.S."/>
            <person name="Shirouzu T."/>
            <person name="Yoshinaga Y."/>
            <person name="Martin F.M."/>
            <person name="Grigoriev I.V."/>
            <person name="Hibbett D.S."/>
        </authorList>
    </citation>
    <scope>NUCLEOTIDE SEQUENCE [LARGE SCALE GENOMIC DNA]</scope>
    <source>
        <strain evidence="5 6">HHB12733</strain>
    </source>
</reference>
<dbReference type="GO" id="GO:0005524">
    <property type="term" value="F:ATP binding"/>
    <property type="evidence" value="ECO:0007669"/>
    <property type="project" value="InterPro"/>
</dbReference>
<evidence type="ECO:0000256" key="2">
    <source>
        <dbReference type="ARBA" id="ARBA00022679"/>
    </source>
</evidence>
<dbReference type="InParanoid" id="A0A165ERZ5"/>
<dbReference type="AlphaFoldDB" id="A0A165ERZ5"/>
<dbReference type="Pfam" id="PF02816">
    <property type="entry name" value="Alpha_kinase"/>
    <property type="match status" value="1"/>
</dbReference>
<dbReference type="OrthoDB" id="301415at2759"/>
<dbReference type="STRING" id="1353952.A0A165ERZ5"/>
<proteinExistence type="predicted"/>
<evidence type="ECO:0000313" key="6">
    <source>
        <dbReference type="Proteomes" id="UP000076842"/>
    </source>
</evidence>
<keyword evidence="6" id="KW-1185">Reference proteome</keyword>
<dbReference type="PROSITE" id="PS51158">
    <property type="entry name" value="ALPHA_KINASE"/>
    <property type="match status" value="1"/>
</dbReference>
<name>A0A165ERZ5_9BASI</name>
<dbReference type="Proteomes" id="UP000076842">
    <property type="component" value="Unassembled WGS sequence"/>
</dbReference>
<keyword evidence="3" id="KW-0418">Kinase</keyword>
<protein>
    <recommendedName>
        <fullName evidence="4">Alpha-type protein kinase domain-containing protein</fullName>
    </recommendedName>
</protein>
<evidence type="ECO:0000256" key="3">
    <source>
        <dbReference type="ARBA" id="ARBA00022777"/>
    </source>
</evidence>
<gene>
    <name evidence="5" type="ORF">CALCODRAFT_409535</name>
</gene>
<feature type="non-terminal residue" evidence="5">
    <location>
        <position position="1"/>
    </location>
</feature>
<feature type="non-terminal residue" evidence="5">
    <location>
        <position position="177"/>
    </location>
</feature>
<dbReference type="GO" id="GO:0004674">
    <property type="term" value="F:protein serine/threonine kinase activity"/>
    <property type="evidence" value="ECO:0007669"/>
    <property type="project" value="UniProtKB-KW"/>
</dbReference>